<comment type="pathway">
    <text evidence="1">Protein modification; protein ubiquitination.</text>
</comment>
<dbReference type="AlphaFoldDB" id="A0AAE1W384"/>
<feature type="domain" description="NPH3" evidence="6">
    <location>
        <begin position="266"/>
        <end position="472"/>
    </location>
</feature>
<feature type="domain" description="BTB" evidence="5">
    <location>
        <begin position="31"/>
        <end position="105"/>
    </location>
</feature>
<dbReference type="SUPFAM" id="SSF54695">
    <property type="entry name" value="POZ domain"/>
    <property type="match status" value="1"/>
</dbReference>
<evidence type="ECO:0000259" key="5">
    <source>
        <dbReference type="PROSITE" id="PS50097"/>
    </source>
</evidence>
<evidence type="ECO:0000259" key="6">
    <source>
        <dbReference type="PROSITE" id="PS51649"/>
    </source>
</evidence>
<dbReference type="EMBL" id="JACGWL010000016">
    <property type="protein sequence ID" value="KAK4385904.1"/>
    <property type="molecule type" value="Genomic_DNA"/>
</dbReference>
<dbReference type="Pfam" id="PF03000">
    <property type="entry name" value="NPH3"/>
    <property type="match status" value="2"/>
</dbReference>
<keyword evidence="4" id="KW-0175">Coiled coil</keyword>
<dbReference type="InterPro" id="IPR011333">
    <property type="entry name" value="SKP1/BTB/POZ_sf"/>
</dbReference>
<dbReference type="PROSITE" id="PS51649">
    <property type="entry name" value="NPH3"/>
    <property type="match status" value="1"/>
</dbReference>
<sequence length="609" mass="67955">MACMKLGCKADVFHLEGQSCSFQAVHLWPSSDFCIEVGEMSFHLHKFPLSSRSQLLEKLIQEFSASQESEEETKCVLSLHDLPGGATSLLLIAKFCYGVKFELTAAEVVSLRCAAEYLQMTEDYAEGNLISVTEVFLDNVLRSWVDTIIALETCKAVLPLSEELHIISRCIDSLATKACADPTLSSLPMSCQSAAQSPTATALWNGIHSTSKPCPKTENWWYEDVVILELPLFKRLALAVGSIGMPSDRIAGLIMFYAKRDNHFTPKSKGTTPTNFLLRLLRTSMILLASPSSRETLERRIGAQLDEAVLQDLLIPNTGYSVETLYDNECVQRIVNHFLFVDREDEDSNFNSVVEEDQLADSSHSLTPITMVANLLDNYLAEVAPDVNLKLDKFLLLAATIPDYARPTDDGIYRAIDIYLKAHPWLTDSEREPLCRLMNCQKLSLEASSHAAQNERLPLRVIVQVLFFEQLRLRTSVAGWFFVSDNLENSQNLSGSIGQTDDHAIPVNSRGGQISTFNDMLERVSGLEKECENMKSEIEKLVKTKGSWSNFCKRFGLRFKAKPFDLKSTMLPCNGEALQPSSKAVLDKTQDHGQSKLEVAIISELVGFR</sequence>
<comment type="similarity">
    <text evidence="3">Belongs to the NPH3 family.</text>
</comment>
<dbReference type="InterPro" id="IPR043454">
    <property type="entry name" value="NPH3/RPT2-like"/>
</dbReference>
<reference evidence="7" key="1">
    <citation type="submission" date="2020-06" db="EMBL/GenBank/DDBJ databases">
        <authorList>
            <person name="Li T."/>
            <person name="Hu X."/>
            <person name="Zhang T."/>
            <person name="Song X."/>
            <person name="Zhang H."/>
            <person name="Dai N."/>
            <person name="Sheng W."/>
            <person name="Hou X."/>
            <person name="Wei L."/>
        </authorList>
    </citation>
    <scope>NUCLEOTIDE SEQUENCE</scope>
    <source>
        <strain evidence="7">K16</strain>
        <tissue evidence="7">Leaf</tissue>
    </source>
</reference>
<dbReference type="Gene3D" id="3.30.710.10">
    <property type="entry name" value="Potassium Channel Kv1.1, Chain A"/>
    <property type="match status" value="1"/>
</dbReference>
<evidence type="ECO:0000256" key="4">
    <source>
        <dbReference type="SAM" id="Coils"/>
    </source>
</evidence>
<evidence type="ECO:0000313" key="8">
    <source>
        <dbReference type="Proteomes" id="UP001289374"/>
    </source>
</evidence>
<evidence type="ECO:0000256" key="3">
    <source>
        <dbReference type="PROSITE-ProRule" id="PRU00982"/>
    </source>
</evidence>
<name>A0AAE1W384_9LAMI</name>
<protein>
    <submittedName>
        <fullName evidence="7">BTB/POZ domain-containing protein</fullName>
    </submittedName>
</protein>
<evidence type="ECO:0000256" key="1">
    <source>
        <dbReference type="ARBA" id="ARBA00004906"/>
    </source>
</evidence>
<accession>A0AAE1W384</accession>
<feature type="coiled-coil region" evidence="4">
    <location>
        <begin position="517"/>
        <end position="544"/>
    </location>
</feature>
<keyword evidence="8" id="KW-1185">Reference proteome</keyword>
<dbReference type="Proteomes" id="UP001289374">
    <property type="component" value="Unassembled WGS sequence"/>
</dbReference>
<proteinExistence type="inferred from homology"/>
<keyword evidence="2" id="KW-0833">Ubl conjugation pathway</keyword>
<organism evidence="7 8">
    <name type="scientific">Sesamum angolense</name>
    <dbReference type="NCBI Taxonomy" id="2727404"/>
    <lineage>
        <taxon>Eukaryota</taxon>
        <taxon>Viridiplantae</taxon>
        <taxon>Streptophyta</taxon>
        <taxon>Embryophyta</taxon>
        <taxon>Tracheophyta</taxon>
        <taxon>Spermatophyta</taxon>
        <taxon>Magnoliopsida</taxon>
        <taxon>eudicotyledons</taxon>
        <taxon>Gunneridae</taxon>
        <taxon>Pentapetalae</taxon>
        <taxon>asterids</taxon>
        <taxon>lamiids</taxon>
        <taxon>Lamiales</taxon>
        <taxon>Pedaliaceae</taxon>
        <taxon>Sesamum</taxon>
    </lineage>
</organism>
<comment type="caution">
    <text evidence="7">The sequence shown here is derived from an EMBL/GenBank/DDBJ whole genome shotgun (WGS) entry which is preliminary data.</text>
</comment>
<dbReference type="PANTHER" id="PTHR32370">
    <property type="entry name" value="OS12G0117600 PROTEIN"/>
    <property type="match status" value="1"/>
</dbReference>
<gene>
    <name evidence="7" type="ORF">Sango_2714400</name>
</gene>
<reference evidence="7" key="2">
    <citation type="journal article" date="2024" name="Plant">
        <title>Genomic evolution and insights into agronomic trait innovations of Sesamum species.</title>
        <authorList>
            <person name="Miao H."/>
            <person name="Wang L."/>
            <person name="Qu L."/>
            <person name="Liu H."/>
            <person name="Sun Y."/>
            <person name="Le M."/>
            <person name="Wang Q."/>
            <person name="Wei S."/>
            <person name="Zheng Y."/>
            <person name="Lin W."/>
            <person name="Duan Y."/>
            <person name="Cao H."/>
            <person name="Xiong S."/>
            <person name="Wang X."/>
            <person name="Wei L."/>
            <person name="Li C."/>
            <person name="Ma Q."/>
            <person name="Ju M."/>
            <person name="Zhao R."/>
            <person name="Li G."/>
            <person name="Mu C."/>
            <person name="Tian Q."/>
            <person name="Mei H."/>
            <person name="Zhang T."/>
            <person name="Gao T."/>
            <person name="Zhang H."/>
        </authorList>
    </citation>
    <scope>NUCLEOTIDE SEQUENCE</scope>
    <source>
        <strain evidence="7">K16</strain>
    </source>
</reference>
<evidence type="ECO:0000256" key="2">
    <source>
        <dbReference type="ARBA" id="ARBA00022786"/>
    </source>
</evidence>
<dbReference type="InterPro" id="IPR000210">
    <property type="entry name" value="BTB/POZ_dom"/>
</dbReference>
<dbReference type="Pfam" id="PF00651">
    <property type="entry name" value="BTB"/>
    <property type="match status" value="1"/>
</dbReference>
<dbReference type="InterPro" id="IPR027356">
    <property type="entry name" value="NPH3_dom"/>
</dbReference>
<dbReference type="PROSITE" id="PS50097">
    <property type="entry name" value="BTB"/>
    <property type="match status" value="1"/>
</dbReference>
<evidence type="ECO:0000313" key="7">
    <source>
        <dbReference type="EMBL" id="KAK4385904.1"/>
    </source>
</evidence>